<feature type="compositionally biased region" description="Polar residues" evidence="2">
    <location>
        <begin position="237"/>
        <end position="261"/>
    </location>
</feature>
<gene>
    <name evidence="4" type="ORF">GGP41_000393</name>
</gene>
<evidence type="ECO:0000256" key="1">
    <source>
        <dbReference type="PROSITE-ProRule" id="PRU00042"/>
    </source>
</evidence>
<feature type="domain" description="C2H2-type" evidence="3">
    <location>
        <begin position="497"/>
        <end position="526"/>
    </location>
</feature>
<keyword evidence="1" id="KW-0479">Metal-binding</keyword>
<dbReference type="GO" id="GO:0008270">
    <property type="term" value="F:zinc ion binding"/>
    <property type="evidence" value="ECO:0007669"/>
    <property type="project" value="UniProtKB-KW"/>
</dbReference>
<feature type="compositionally biased region" description="Acidic residues" evidence="2">
    <location>
        <begin position="395"/>
        <end position="408"/>
    </location>
</feature>
<keyword evidence="1" id="KW-0863">Zinc-finger</keyword>
<proteinExistence type="predicted"/>
<protein>
    <recommendedName>
        <fullName evidence="3">C2H2-type domain-containing protein</fullName>
    </recommendedName>
</protein>
<dbReference type="EMBL" id="WNKQ01000035">
    <property type="protein sequence ID" value="KAF5844011.1"/>
    <property type="molecule type" value="Genomic_DNA"/>
</dbReference>
<organism evidence="4 5">
    <name type="scientific">Cochliobolus sativus</name>
    <name type="common">Common root rot and spot blotch fungus</name>
    <name type="synonym">Bipolaris sorokiniana</name>
    <dbReference type="NCBI Taxonomy" id="45130"/>
    <lineage>
        <taxon>Eukaryota</taxon>
        <taxon>Fungi</taxon>
        <taxon>Dikarya</taxon>
        <taxon>Ascomycota</taxon>
        <taxon>Pezizomycotina</taxon>
        <taxon>Dothideomycetes</taxon>
        <taxon>Pleosporomycetidae</taxon>
        <taxon>Pleosporales</taxon>
        <taxon>Pleosporineae</taxon>
        <taxon>Pleosporaceae</taxon>
        <taxon>Bipolaris</taxon>
    </lineage>
</organism>
<comment type="caution">
    <text evidence="4">The sequence shown here is derived from an EMBL/GenBank/DDBJ whole genome shotgun (WGS) entry which is preliminary data.</text>
</comment>
<dbReference type="PROSITE" id="PS00028">
    <property type="entry name" value="ZINC_FINGER_C2H2_1"/>
    <property type="match status" value="1"/>
</dbReference>
<evidence type="ECO:0000313" key="4">
    <source>
        <dbReference type="EMBL" id="KAF5844011.1"/>
    </source>
</evidence>
<feature type="region of interest" description="Disordered" evidence="2">
    <location>
        <begin position="237"/>
        <end position="264"/>
    </location>
</feature>
<evidence type="ECO:0000259" key="3">
    <source>
        <dbReference type="PROSITE" id="PS50157"/>
    </source>
</evidence>
<dbReference type="InterPro" id="IPR013087">
    <property type="entry name" value="Znf_C2H2_type"/>
</dbReference>
<dbReference type="PROSITE" id="PS50157">
    <property type="entry name" value="ZINC_FINGER_C2H2_2"/>
    <property type="match status" value="1"/>
</dbReference>
<name>A0A8H5Z719_COCSA</name>
<dbReference type="Proteomes" id="UP000624244">
    <property type="component" value="Unassembled WGS sequence"/>
</dbReference>
<feature type="region of interest" description="Disordered" evidence="2">
    <location>
        <begin position="395"/>
        <end position="420"/>
    </location>
</feature>
<evidence type="ECO:0000313" key="5">
    <source>
        <dbReference type="Proteomes" id="UP000624244"/>
    </source>
</evidence>
<accession>A0A8H5Z719</accession>
<keyword evidence="1" id="KW-0862">Zinc</keyword>
<evidence type="ECO:0000256" key="2">
    <source>
        <dbReference type="SAM" id="MobiDB-lite"/>
    </source>
</evidence>
<reference evidence="4" key="1">
    <citation type="submission" date="2019-11" db="EMBL/GenBank/DDBJ databases">
        <title>Bipolaris sorokiniana Genome sequencing.</title>
        <authorList>
            <person name="Wang H."/>
        </authorList>
    </citation>
    <scope>NUCLEOTIDE SEQUENCE</scope>
</reference>
<dbReference type="AlphaFoldDB" id="A0A8H5Z719"/>
<dbReference type="Gene3D" id="3.30.160.60">
    <property type="entry name" value="Classic Zinc Finger"/>
    <property type="match status" value="1"/>
</dbReference>
<sequence length="563" mass="63657">MNDSLPPAAEAPLASRSDVKVVLASEVDPWLTEILTRANCLEGPLENVRQQTSCLNKTLSCHNVTWQLCSIMLPDTPDSVLRKGSNPFAEAFLNYRTIHIQAFVAHVIYPQKEIVFKLTPKTIEELIEYHKKVSSVNLSVDIKEWLGKKQKVEKLQQRFVQVIKHYIFRTDIKALEDLEEEGAGELFEGRSEEVKSAIMRMLFHRKSNQASGLPWSDDSHTAKPDSDVNDLMAFRHNSGSLNQGPSFPNSDHNTSVHQSMGGTMESKDPLALEITPYGSPLPTSSTISHLDSVLSPPYTSISTYNNPKPTFHHIQNDFTHHTAISNDYESLWISLHPEAISWDLQSYVLPNSSSRPKVSEFTSYVQYRMPQQGSLNPVVDSGAFNRVAFNNNIDESDDLSGDSSDSDSDASCYNELSSSKGSEIWPSRRAQVKPNVFRPEGWSTKGCIIHTTTGRLYLCQELIGPNKDMPCPGKYKRSEHLRRHMRTSHFIGLRYEYVCQVPPCFRGFRRSDNLRSHYLTHLKPAKKAKNKMNKMVTFQDLKKILSSEEKDLLKSLKAKLGQT</sequence>